<keyword evidence="2 9" id="KW-0723">Serine/threonine-protein kinase</keyword>
<dbReference type="EC" id="2.7.11.1" evidence="1"/>
<feature type="domain" description="Protein kinase" evidence="8">
    <location>
        <begin position="13"/>
        <end position="285"/>
    </location>
</feature>
<evidence type="ECO:0000256" key="2">
    <source>
        <dbReference type="ARBA" id="ARBA00022527"/>
    </source>
</evidence>
<dbReference type="SMART" id="SM00220">
    <property type="entry name" value="S_TKc"/>
    <property type="match status" value="1"/>
</dbReference>
<dbReference type="FunFam" id="1.10.510.10:FF:000021">
    <property type="entry name" value="Serine/threonine protein kinase"/>
    <property type="match status" value="1"/>
</dbReference>
<feature type="region of interest" description="Disordered" evidence="7">
    <location>
        <begin position="293"/>
        <end position="321"/>
    </location>
</feature>
<dbReference type="RefSeq" id="WP_164457297.1">
    <property type="nucleotide sequence ID" value="NZ_JAAIFS010000001.1"/>
</dbReference>
<dbReference type="GO" id="GO:0005524">
    <property type="term" value="F:ATP binding"/>
    <property type="evidence" value="ECO:0007669"/>
    <property type="project" value="UniProtKB-KW"/>
</dbReference>
<dbReference type="Gene3D" id="1.10.510.10">
    <property type="entry name" value="Transferase(Phosphotransferase) domain 1"/>
    <property type="match status" value="1"/>
</dbReference>
<feature type="compositionally biased region" description="Low complexity" evidence="7">
    <location>
        <begin position="293"/>
        <end position="314"/>
    </location>
</feature>
<evidence type="ECO:0000256" key="5">
    <source>
        <dbReference type="ARBA" id="ARBA00022777"/>
    </source>
</evidence>
<name>A0A6B3QCJ5_STRTE</name>
<evidence type="ECO:0000256" key="3">
    <source>
        <dbReference type="ARBA" id="ARBA00022679"/>
    </source>
</evidence>
<dbReference type="Gene3D" id="3.30.200.20">
    <property type="entry name" value="Phosphorylase Kinase, domain 1"/>
    <property type="match status" value="1"/>
</dbReference>
<gene>
    <name evidence="9" type="ORF">GUR47_01775</name>
</gene>
<dbReference type="Pfam" id="PF00069">
    <property type="entry name" value="Pkinase"/>
    <property type="match status" value="1"/>
</dbReference>
<evidence type="ECO:0000256" key="7">
    <source>
        <dbReference type="SAM" id="MobiDB-lite"/>
    </source>
</evidence>
<dbReference type="PANTHER" id="PTHR43289:SF6">
    <property type="entry name" value="SERINE_THREONINE-PROTEIN KINASE NEKL-3"/>
    <property type="match status" value="1"/>
</dbReference>
<proteinExistence type="predicted"/>
<dbReference type="EMBL" id="JAAIFS010000001">
    <property type="protein sequence ID" value="NEV85420.1"/>
    <property type="molecule type" value="Genomic_DNA"/>
</dbReference>
<keyword evidence="5 9" id="KW-0418">Kinase</keyword>
<dbReference type="PROSITE" id="PS00108">
    <property type="entry name" value="PROTEIN_KINASE_ST"/>
    <property type="match status" value="1"/>
</dbReference>
<dbReference type="CDD" id="cd14014">
    <property type="entry name" value="STKc_PknB_like"/>
    <property type="match status" value="1"/>
</dbReference>
<comment type="caution">
    <text evidence="9">The sequence shown here is derived from an EMBL/GenBank/DDBJ whole genome shotgun (WGS) entry which is preliminary data.</text>
</comment>
<reference evidence="9" key="1">
    <citation type="journal article" date="2020" name="Microorganisms">
        <title>Isolation, Genomic and Metabolomic Characterization of Streptomyces tendae VITAKN with Quorum Sensing Inhibitory Activity from Southern India.</title>
        <authorList>
            <person name="Ishaque N.M."/>
            <person name="Burgsdorf I."/>
            <person name="Limlingan Malit J.J."/>
            <person name="Saha S."/>
            <person name="Teta R."/>
            <person name="Ewe D."/>
            <person name="Kannabiran K."/>
            <person name="Hrouzek P."/>
            <person name="Steindler L."/>
            <person name="Costantino V."/>
            <person name="Saurav K."/>
        </authorList>
    </citation>
    <scope>NUCLEOTIDE SEQUENCE</scope>
    <source>
        <strain evidence="9">VITAKN</strain>
    </source>
</reference>
<evidence type="ECO:0000256" key="6">
    <source>
        <dbReference type="ARBA" id="ARBA00022840"/>
    </source>
</evidence>
<keyword evidence="3" id="KW-0808">Transferase</keyword>
<dbReference type="SUPFAM" id="SSF56112">
    <property type="entry name" value="Protein kinase-like (PK-like)"/>
    <property type="match status" value="1"/>
</dbReference>
<organism evidence="9">
    <name type="scientific">Streptomyces tendae</name>
    <dbReference type="NCBI Taxonomy" id="1932"/>
    <lineage>
        <taxon>Bacteria</taxon>
        <taxon>Bacillati</taxon>
        <taxon>Actinomycetota</taxon>
        <taxon>Actinomycetes</taxon>
        <taxon>Kitasatosporales</taxon>
        <taxon>Streptomycetaceae</taxon>
        <taxon>Streptomyces</taxon>
    </lineage>
</organism>
<keyword evidence="6" id="KW-0067">ATP-binding</keyword>
<dbReference type="PANTHER" id="PTHR43289">
    <property type="entry name" value="MITOGEN-ACTIVATED PROTEIN KINASE KINASE KINASE 20-RELATED"/>
    <property type="match status" value="1"/>
</dbReference>
<dbReference type="InterPro" id="IPR008271">
    <property type="entry name" value="Ser/Thr_kinase_AS"/>
</dbReference>
<dbReference type="SUPFAM" id="SSF48452">
    <property type="entry name" value="TPR-like"/>
    <property type="match status" value="1"/>
</dbReference>
<dbReference type="InterPro" id="IPR000719">
    <property type="entry name" value="Prot_kinase_dom"/>
</dbReference>
<evidence type="ECO:0000259" key="8">
    <source>
        <dbReference type="PROSITE" id="PS50011"/>
    </source>
</evidence>
<protein>
    <recommendedName>
        <fullName evidence="1">non-specific serine/threonine protein kinase</fullName>
        <ecNumber evidence="1">2.7.11.1</ecNumber>
    </recommendedName>
</protein>
<dbReference type="PROSITE" id="PS50011">
    <property type="entry name" value="PROTEIN_KINASE_DOM"/>
    <property type="match status" value="1"/>
</dbReference>
<dbReference type="GO" id="GO:0004674">
    <property type="term" value="F:protein serine/threonine kinase activity"/>
    <property type="evidence" value="ECO:0007669"/>
    <property type="project" value="UniProtKB-KW"/>
</dbReference>
<sequence>MTAQHPRLVADRYELKALPMPGGMGLVWEGYDTRLDRPVAIKQIRADKAHSSAQRAELISRFRREAKVTAKIEHPGVPAVYDAAIDKPDDSPDGVAELYLVMQLVRGEDLRDVLAQHSALPVAWAVSVAAQVCSVLSYAHAVPVVHRDLKPSNIMIDTDGWVKVLDFGVAAVLGTDVTQITDTGRMVGTREYMAPEQFLGVGVSPRSDLYALGCVLHEMLAGKKVFDGSSDPALQHVHEDPVPLRVLRPEVPQALERIVLELLAKAPEDRPDSAQDVHERLVPYLPVSSAGVDGPAPAGVADPTRPYRAPLAPKARPRPAAEPLVPYTPTVLDPAAAPPPAPANFSTPPFAVPRVSEEDVEEAEHHAVRLFEEERYSQAAGVLEEILDQSGSDDPLLLGLRQVYAAVLLAGGDYRRALAAFQLLAAAAGRTEGPDSEDMREYRQQIALCHAMLGEHEHALDAYRALLPGAAREEALALQEKIAALLLTLHRVREAARVLRGLLRDLDPASPEAGRVRELLTRIELTGGTGS</sequence>
<dbReference type="InterPro" id="IPR011990">
    <property type="entry name" value="TPR-like_helical_dom_sf"/>
</dbReference>
<dbReference type="InterPro" id="IPR011009">
    <property type="entry name" value="Kinase-like_dom_sf"/>
</dbReference>
<keyword evidence="4" id="KW-0547">Nucleotide-binding</keyword>
<evidence type="ECO:0000313" key="9">
    <source>
        <dbReference type="EMBL" id="NEV85420.1"/>
    </source>
</evidence>
<dbReference type="AlphaFoldDB" id="A0A6B3QCJ5"/>
<evidence type="ECO:0000256" key="1">
    <source>
        <dbReference type="ARBA" id="ARBA00012513"/>
    </source>
</evidence>
<evidence type="ECO:0000256" key="4">
    <source>
        <dbReference type="ARBA" id="ARBA00022741"/>
    </source>
</evidence>
<dbReference type="Gene3D" id="1.25.40.10">
    <property type="entry name" value="Tetratricopeptide repeat domain"/>
    <property type="match status" value="1"/>
</dbReference>
<accession>A0A6B3QCJ5</accession>